<keyword evidence="2" id="KW-0472">Membrane</keyword>
<reference evidence="3 4" key="1">
    <citation type="submission" date="2020-10" db="EMBL/GenBank/DDBJ databases">
        <title>Wide distribution of Phycisphaera-like planctomycetes from WD2101 soil group in peatlands and genome analysis of the first cultivated representative.</title>
        <authorList>
            <person name="Dedysh S.N."/>
            <person name="Beletsky A.V."/>
            <person name="Ivanova A."/>
            <person name="Kulichevskaya I.S."/>
            <person name="Suzina N.E."/>
            <person name="Philippov D.A."/>
            <person name="Rakitin A.L."/>
            <person name="Mardanov A.V."/>
            <person name="Ravin N.V."/>
        </authorList>
    </citation>
    <scope>NUCLEOTIDE SEQUENCE [LARGE SCALE GENOMIC DNA]</scope>
    <source>
        <strain evidence="3 4">M1803</strain>
    </source>
</reference>
<dbReference type="KEGG" id="hbs:IPV69_05145"/>
<keyword evidence="4" id="KW-1185">Reference proteome</keyword>
<dbReference type="EMBL" id="CP063458">
    <property type="protein sequence ID" value="QOV90747.1"/>
    <property type="molecule type" value="Genomic_DNA"/>
</dbReference>
<keyword evidence="2" id="KW-0812">Transmembrane</keyword>
<proteinExistence type="predicted"/>
<organism evidence="3 4">
    <name type="scientific">Humisphaera borealis</name>
    <dbReference type="NCBI Taxonomy" id="2807512"/>
    <lineage>
        <taxon>Bacteria</taxon>
        <taxon>Pseudomonadati</taxon>
        <taxon>Planctomycetota</taxon>
        <taxon>Phycisphaerae</taxon>
        <taxon>Tepidisphaerales</taxon>
        <taxon>Tepidisphaeraceae</taxon>
        <taxon>Humisphaera</taxon>
    </lineage>
</organism>
<sequence length="387" mass="41978">MRQIARLGTSIVLITTITVAVGDFVMAWAQTPATKPAGAIDFNRARVLLRKSEQGEKLTPEEQAYLDRAREARRQSQQPAARANVSPRESTGLVPLPELVGTQRYNGFEGGLYGHGMNEPPAAHAKLALAAAAQIRPLDVDGKPDAKVGRVVLMSIGMSNTTQEFSRFKELADGDKDVSPSLTIVDAAQGGRAADDWTDAKMPTYDEAARRLSAAKVSANQVQAVWIKQARKGPGTLGAFPQHAKVLQDDLENILRAARKRYPNLKLAFLSSRIYAGYAKSALNPEPFAYEGAFSVQWAIAKQAVGDPELNCDPGKGEVIAPVAVWGAYLWADGTKGRKADGLIYQADDLGPDGTHPSNNGRQKVAETLLKFFKSDTYCKNWFLRNG</sequence>
<protein>
    <submittedName>
        <fullName evidence="3">Uncharacterized protein</fullName>
    </submittedName>
</protein>
<name>A0A7M2WYZ6_9BACT</name>
<accession>A0A7M2WYZ6</accession>
<evidence type="ECO:0000313" key="4">
    <source>
        <dbReference type="Proteomes" id="UP000593765"/>
    </source>
</evidence>
<evidence type="ECO:0000256" key="1">
    <source>
        <dbReference type="SAM" id="MobiDB-lite"/>
    </source>
</evidence>
<keyword evidence="2" id="KW-1133">Transmembrane helix</keyword>
<dbReference type="Proteomes" id="UP000593765">
    <property type="component" value="Chromosome"/>
</dbReference>
<feature type="region of interest" description="Disordered" evidence="1">
    <location>
        <begin position="68"/>
        <end position="93"/>
    </location>
</feature>
<dbReference type="RefSeq" id="WP_206293849.1">
    <property type="nucleotide sequence ID" value="NZ_CP063458.1"/>
</dbReference>
<evidence type="ECO:0000256" key="2">
    <source>
        <dbReference type="SAM" id="Phobius"/>
    </source>
</evidence>
<gene>
    <name evidence="3" type="ORF">IPV69_05145</name>
</gene>
<evidence type="ECO:0000313" key="3">
    <source>
        <dbReference type="EMBL" id="QOV90747.1"/>
    </source>
</evidence>
<dbReference type="AlphaFoldDB" id="A0A7M2WYZ6"/>
<feature type="transmembrane region" description="Helical" evidence="2">
    <location>
        <begin position="7"/>
        <end position="29"/>
    </location>
</feature>